<dbReference type="RefSeq" id="XP_053583353.1">
    <property type="nucleotide sequence ID" value="XM_053734440.1"/>
</dbReference>
<dbReference type="PANTHER" id="PTHR23062:SF3">
    <property type="entry name" value="ANF_RECEPTOR DOMAIN-CONTAINING PROTEIN-RELATED"/>
    <property type="match status" value="1"/>
</dbReference>
<evidence type="ECO:0000313" key="3">
    <source>
        <dbReference type="EMBL" id="KAF1755129.1"/>
    </source>
</evidence>
<dbReference type="KEGG" id="crq:GCK72_021698"/>
<evidence type="ECO:0000313" key="4">
    <source>
        <dbReference type="Proteomes" id="UP000483820"/>
    </source>
</evidence>
<dbReference type="AlphaFoldDB" id="A0A6A5GLH4"/>
<feature type="transmembrane region" description="Helical" evidence="1">
    <location>
        <begin position="75"/>
        <end position="98"/>
    </location>
</feature>
<keyword evidence="1" id="KW-0472">Membrane</keyword>
<dbReference type="CTD" id="9807896"/>
<keyword evidence="1" id="KW-1133">Transmembrane helix</keyword>
<dbReference type="PANTHER" id="PTHR23062">
    <property type="entry name" value="HYPOTHETICAL PROTEIN C.ELEGANS"/>
    <property type="match status" value="1"/>
</dbReference>
<sequence length="657" mass="74153">MKPLVTVCYLTEQELAKGTINTDSASGSSTPPGINEESTTVEIIDTNPPSEFGLVDKQRHFGILRYTVTNRFRKLMLIALVNLVVFAAFFLFVFFLIVHLDKKHEDIFVSSTLPAPTAGPMNKNTSCSPRNTTTLIFAYSNDLTPDQVLNSWQTLRNNCQSSYDVYSYARLDVNSDLKNHGYSTSLDDIEDDIKSDLPDPKESYPSYYFGSNILMCIRTMFTSDMTLCGAKMYFLVKRLPNDTDVSDLVFLLKKFHISITFVVSEKPSGGMNQQVLYTLATQTNGFCIFAEDHKFQDTPAWVPSFWPLYLVYSANAEVRSTGSVTLPVFNAPLAGDYYICMTLQDHGHTDCTPNQTSTFFFAYSNDLTADQVLNTWHTLRNISQGLYDTYSYARFDVNSDFKNHAYSSSIEAIEDDIKSDLPNAKESYPRYYFGSNILTCIRDMFMTDVTLCGAKLYFLVKRLPNDTDVSDLVSSLKKFHISVTFVISEKPSGGMNQQVLYTLATKTNGICIFAEDYMLRETPTWLPSIWPLYLVYSVNAEVGATGFVTLPVFNSSLAGDYHICMTLQDHGALEKFRMVHLTWYNSESSSSGFFKETSESHAATYGETTYIKKGPFTLDAVPYNMTLGFEYSDDEINILQIRIYSVSAVDFWVPYSS</sequence>
<evidence type="ECO:0000256" key="1">
    <source>
        <dbReference type="SAM" id="Phobius"/>
    </source>
</evidence>
<dbReference type="GO" id="GO:0045087">
    <property type="term" value="P:innate immune response"/>
    <property type="evidence" value="ECO:0007669"/>
    <property type="project" value="TreeGrafter"/>
</dbReference>
<comment type="caution">
    <text evidence="3">The sequence shown here is derived from an EMBL/GenBank/DDBJ whole genome shotgun (WGS) entry which is preliminary data.</text>
</comment>
<feature type="domain" description="DUF7154" evidence="2">
    <location>
        <begin position="314"/>
        <end position="363"/>
    </location>
</feature>
<dbReference type="Proteomes" id="UP000483820">
    <property type="component" value="Chromosome V"/>
</dbReference>
<protein>
    <recommendedName>
        <fullName evidence="2">DUF7154 domain-containing protein</fullName>
    </recommendedName>
</protein>
<dbReference type="EMBL" id="WUAV01000005">
    <property type="protein sequence ID" value="KAF1755129.1"/>
    <property type="molecule type" value="Genomic_DNA"/>
</dbReference>
<evidence type="ECO:0000259" key="2">
    <source>
        <dbReference type="Pfam" id="PF23673"/>
    </source>
</evidence>
<dbReference type="Pfam" id="PF23673">
    <property type="entry name" value="DUF7154"/>
    <property type="match status" value="2"/>
</dbReference>
<organism evidence="3 4">
    <name type="scientific">Caenorhabditis remanei</name>
    <name type="common">Caenorhabditis vulgaris</name>
    <dbReference type="NCBI Taxonomy" id="31234"/>
    <lineage>
        <taxon>Eukaryota</taxon>
        <taxon>Metazoa</taxon>
        <taxon>Ecdysozoa</taxon>
        <taxon>Nematoda</taxon>
        <taxon>Chromadorea</taxon>
        <taxon>Rhabditida</taxon>
        <taxon>Rhabditina</taxon>
        <taxon>Rhabditomorpha</taxon>
        <taxon>Rhabditoidea</taxon>
        <taxon>Rhabditidae</taxon>
        <taxon>Peloderinae</taxon>
        <taxon>Caenorhabditis</taxon>
    </lineage>
</organism>
<name>A0A6A5GLH4_CAERE</name>
<accession>A0A6A5GLH4</accession>
<gene>
    <name evidence="3" type="ORF">GCK72_021698</name>
</gene>
<reference evidence="3 4" key="1">
    <citation type="submission" date="2019-12" db="EMBL/GenBank/DDBJ databases">
        <title>Chromosome-level assembly of the Caenorhabditis remanei genome.</title>
        <authorList>
            <person name="Teterina A.A."/>
            <person name="Willis J.H."/>
            <person name="Phillips P.C."/>
        </authorList>
    </citation>
    <scope>NUCLEOTIDE SEQUENCE [LARGE SCALE GENOMIC DNA]</scope>
    <source>
        <strain evidence="3 4">PX506</strain>
        <tissue evidence="3">Whole organism</tissue>
    </source>
</reference>
<keyword evidence="1" id="KW-0812">Transmembrane</keyword>
<dbReference type="GeneID" id="9807896"/>
<proteinExistence type="predicted"/>
<feature type="domain" description="DUF7154" evidence="2">
    <location>
        <begin position="539"/>
        <end position="645"/>
    </location>
</feature>
<dbReference type="InterPro" id="IPR055578">
    <property type="entry name" value="DUF7154"/>
</dbReference>